<gene>
    <name evidence="5" type="ORF">ITX54_15375</name>
</gene>
<dbReference type="Pfam" id="PF01638">
    <property type="entry name" value="HxlR"/>
    <property type="match status" value="1"/>
</dbReference>
<organism evidence="5 6">
    <name type="scientific">Rouxiella silvae</name>
    <dbReference type="NCBI Taxonomy" id="1646373"/>
    <lineage>
        <taxon>Bacteria</taxon>
        <taxon>Pseudomonadati</taxon>
        <taxon>Pseudomonadota</taxon>
        <taxon>Gammaproteobacteria</taxon>
        <taxon>Enterobacterales</taxon>
        <taxon>Yersiniaceae</taxon>
        <taxon>Rouxiella</taxon>
    </lineage>
</organism>
<reference evidence="5" key="1">
    <citation type="submission" date="2020-11" db="EMBL/GenBank/DDBJ databases">
        <authorList>
            <person name="Lee S.D."/>
        </authorList>
    </citation>
    <scope>NUCLEOTIDE SEQUENCE</scope>
    <source>
        <strain evidence="5">SAP-2</strain>
    </source>
</reference>
<dbReference type="InterPro" id="IPR002577">
    <property type="entry name" value="HTH_HxlR"/>
</dbReference>
<dbReference type="SUPFAM" id="SSF46785">
    <property type="entry name" value="Winged helix' DNA-binding domain"/>
    <property type="match status" value="1"/>
</dbReference>
<dbReference type="InterPro" id="IPR036388">
    <property type="entry name" value="WH-like_DNA-bd_sf"/>
</dbReference>
<accession>A0AA40X489</accession>
<dbReference type="GO" id="GO:0003677">
    <property type="term" value="F:DNA binding"/>
    <property type="evidence" value="ECO:0007669"/>
    <property type="project" value="UniProtKB-KW"/>
</dbReference>
<dbReference type="RefSeq" id="WP_194978425.1">
    <property type="nucleotide sequence ID" value="NZ_JADMKS010000006.1"/>
</dbReference>
<evidence type="ECO:0000256" key="1">
    <source>
        <dbReference type="ARBA" id="ARBA00023015"/>
    </source>
</evidence>
<comment type="caution">
    <text evidence="5">The sequence shown here is derived from an EMBL/GenBank/DDBJ whole genome shotgun (WGS) entry which is preliminary data.</text>
</comment>
<reference evidence="5" key="2">
    <citation type="submission" date="2022-09" db="EMBL/GenBank/DDBJ databases">
        <title>Rouxiella aceris sp. nov., isolated from tree sap and emended description of the genus Rhouxiella.</title>
        <authorList>
            <person name="Kim I.S."/>
        </authorList>
    </citation>
    <scope>NUCLEOTIDE SEQUENCE</scope>
    <source>
        <strain evidence="5">SAP-2</strain>
    </source>
</reference>
<keyword evidence="1" id="KW-0805">Transcription regulation</keyword>
<evidence type="ECO:0000313" key="6">
    <source>
        <dbReference type="Proteomes" id="UP000705283"/>
    </source>
</evidence>
<protein>
    <submittedName>
        <fullName evidence="5">Helix-turn-helix transcriptional regulator</fullName>
    </submittedName>
</protein>
<feature type="domain" description="HTH hxlR-type" evidence="4">
    <location>
        <begin position="39"/>
        <end position="137"/>
    </location>
</feature>
<dbReference type="Gene3D" id="1.10.10.10">
    <property type="entry name" value="Winged helix-like DNA-binding domain superfamily/Winged helix DNA-binding domain"/>
    <property type="match status" value="1"/>
</dbReference>
<dbReference type="EMBL" id="JADMKS010000006">
    <property type="protein sequence ID" value="MBF6638044.1"/>
    <property type="molecule type" value="Genomic_DNA"/>
</dbReference>
<dbReference type="PANTHER" id="PTHR33204:SF37">
    <property type="entry name" value="HTH-TYPE TRANSCRIPTIONAL REGULATOR YODB"/>
    <property type="match status" value="1"/>
</dbReference>
<keyword evidence="3" id="KW-0804">Transcription</keyword>
<sequence length="149" mass="16951">MNKTSIDITNGNNAPIEQPTSELSFVEQVRRGELMSANCPSREVLRHITSRWGLLVLISLSEETLRFSELRRRIGGVSEKMLAQTLQSLEDDGFIDRVSYPVVPPHVEYSLTPLGIEVKEQVTGLAEWLESNLHRILKQRKPREATLQE</sequence>
<keyword evidence="2" id="KW-0238">DNA-binding</keyword>
<evidence type="ECO:0000256" key="3">
    <source>
        <dbReference type="ARBA" id="ARBA00023163"/>
    </source>
</evidence>
<dbReference type="PROSITE" id="PS51118">
    <property type="entry name" value="HTH_HXLR"/>
    <property type="match status" value="1"/>
</dbReference>
<evidence type="ECO:0000259" key="4">
    <source>
        <dbReference type="PROSITE" id="PS51118"/>
    </source>
</evidence>
<proteinExistence type="predicted"/>
<evidence type="ECO:0000256" key="2">
    <source>
        <dbReference type="ARBA" id="ARBA00023125"/>
    </source>
</evidence>
<dbReference type="PANTHER" id="PTHR33204">
    <property type="entry name" value="TRANSCRIPTIONAL REGULATOR, MARR FAMILY"/>
    <property type="match status" value="1"/>
</dbReference>
<name>A0AA40X489_9GAMM</name>
<dbReference type="InterPro" id="IPR036390">
    <property type="entry name" value="WH_DNA-bd_sf"/>
</dbReference>
<dbReference type="Proteomes" id="UP000705283">
    <property type="component" value="Unassembled WGS sequence"/>
</dbReference>
<evidence type="ECO:0000313" key="5">
    <source>
        <dbReference type="EMBL" id="MBF6638044.1"/>
    </source>
</evidence>
<dbReference type="AlphaFoldDB" id="A0AA40X489"/>